<dbReference type="InterPro" id="IPR010610">
    <property type="entry name" value="EryCIII-like_C"/>
</dbReference>
<protein>
    <submittedName>
        <fullName evidence="2">Putative glycosyltransferase</fullName>
    </submittedName>
</protein>
<accession>M0QJK3</accession>
<dbReference type="PANTHER" id="PTHR48050:SF13">
    <property type="entry name" value="STEROL 3-BETA-GLUCOSYLTRANSFERASE UGT80A2"/>
    <property type="match status" value="1"/>
</dbReference>
<keyword evidence="2" id="KW-0808">Transferase</keyword>
<evidence type="ECO:0000259" key="1">
    <source>
        <dbReference type="Pfam" id="PF06722"/>
    </source>
</evidence>
<dbReference type="Gene3D" id="3.40.50.2000">
    <property type="entry name" value="Glycogen Phosphorylase B"/>
    <property type="match status" value="2"/>
</dbReference>
<dbReference type="InterPro" id="IPR002213">
    <property type="entry name" value="UDP_glucos_trans"/>
</dbReference>
<dbReference type="RefSeq" id="WP_007620935.1">
    <property type="nucleotide sequence ID" value="NZ_BANX01000017.1"/>
</dbReference>
<dbReference type="GO" id="GO:0016758">
    <property type="term" value="F:hexosyltransferase activity"/>
    <property type="evidence" value="ECO:0007669"/>
    <property type="project" value="UniProtKB-ARBA"/>
</dbReference>
<reference evidence="2 3" key="1">
    <citation type="submission" date="2013-01" db="EMBL/GenBank/DDBJ databases">
        <title>Whole genome shotgun sequence of Gordonia soli NBRC 108243.</title>
        <authorList>
            <person name="Isaki-Nakamura S."/>
            <person name="Hosoyama A."/>
            <person name="Tsuchikane K."/>
            <person name="Ando Y."/>
            <person name="Baba S."/>
            <person name="Ohji S."/>
            <person name="Hamada M."/>
            <person name="Tamura T."/>
            <person name="Yamazoe A."/>
            <person name="Yamazaki S."/>
            <person name="Fujita N."/>
        </authorList>
    </citation>
    <scope>NUCLEOTIDE SEQUENCE [LARGE SCALE GENOMIC DNA]</scope>
    <source>
        <strain evidence="2 3">NBRC 108243</strain>
    </source>
</reference>
<dbReference type="InterPro" id="IPR050426">
    <property type="entry name" value="Glycosyltransferase_28"/>
</dbReference>
<keyword evidence="3" id="KW-1185">Reference proteome</keyword>
<dbReference type="FunFam" id="3.40.50.2000:FF:000009">
    <property type="entry name" value="Sterol 3-beta-glucosyltransferase UGT80A2"/>
    <property type="match status" value="1"/>
</dbReference>
<evidence type="ECO:0000313" key="2">
    <source>
        <dbReference type="EMBL" id="GAC68634.1"/>
    </source>
</evidence>
<proteinExistence type="predicted"/>
<comment type="caution">
    <text evidence="2">The sequence shown here is derived from an EMBL/GenBank/DDBJ whole genome shotgun (WGS) entry which is preliminary data.</text>
</comment>
<dbReference type="Pfam" id="PF06722">
    <property type="entry name" value="EryCIII-like_C"/>
    <property type="match status" value="1"/>
</dbReference>
<dbReference type="SUPFAM" id="SSF53756">
    <property type="entry name" value="UDP-Glycosyltransferase/glycogen phosphorylase"/>
    <property type="match status" value="1"/>
</dbReference>
<dbReference type="GO" id="GO:0008194">
    <property type="term" value="F:UDP-glycosyltransferase activity"/>
    <property type="evidence" value="ECO:0007669"/>
    <property type="project" value="InterPro"/>
</dbReference>
<gene>
    <name evidence="2" type="ORF">GS4_17_00200</name>
</gene>
<dbReference type="STRING" id="1223545.GS4_17_00200"/>
<evidence type="ECO:0000313" key="3">
    <source>
        <dbReference type="Proteomes" id="UP000011666"/>
    </source>
</evidence>
<dbReference type="Proteomes" id="UP000011666">
    <property type="component" value="Unassembled WGS sequence"/>
</dbReference>
<organism evidence="2 3">
    <name type="scientific">Gordonia soli NBRC 108243</name>
    <dbReference type="NCBI Taxonomy" id="1223545"/>
    <lineage>
        <taxon>Bacteria</taxon>
        <taxon>Bacillati</taxon>
        <taxon>Actinomycetota</taxon>
        <taxon>Actinomycetes</taxon>
        <taxon>Mycobacteriales</taxon>
        <taxon>Gordoniaceae</taxon>
        <taxon>Gordonia</taxon>
    </lineage>
</organism>
<dbReference type="eggNOG" id="COG1819">
    <property type="taxonomic scope" value="Bacteria"/>
</dbReference>
<dbReference type="GO" id="GO:0017000">
    <property type="term" value="P:antibiotic biosynthetic process"/>
    <property type="evidence" value="ECO:0007669"/>
    <property type="project" value="UniProtKB-ARBA"/>
</dbReference>
<dbReference type="CDD" id="cd03784">
    <property type="entry name" value="GT1_Gtf-like"/>
    <property type="match status" value="1"/>
</dbReference>
<dbReference type="OrthoDB" id="3253247at2"/>
<sequence>MSPRITLLAFGTRGDVAPLTGLGARLRDSLGAAVTIAAQRPYEDLVTEAGLGFRMLPRDTEADTRASEYGQAMVDGRKLRPSKEALAGMRDDLAGVGEAMAAASEDADLILCGGPVGMMLGRHVAEAIGVPSAAVVLQPSYPTGDFAPPPLGTRSYGRSGNRLAWRLAAMGEKLFMPLIGDLRTNLGLPERSLKEIQRAKAEWSQIVGVSGHVVPRPRDWPDHVHLTGYWWPDEGTTFEPSDELVAFLADGPAPVYIGLGSTAISNGPEVGRIIRDAVRSAGRRAVIHRGWAHLDAGDVECTTDFMAVDDVPHEWLLPRTAAAVHHCGAGTTAATLRAGIPSVALPGIMDQPFWARRLHRLGVAPAPIARVGVESGDLAAAIGAVLDDDDAGHRRAAADLARLFADEDGAEVATRVVESLLDRSRIS</sequence>
<feature type="domain" description="Erythromycin biosynthesis protein CIII-like C-terminal" evidence="1">
    <location>
        <begin position="307"/>
        <end position="418"/>
    </location>
</feature>
<name>M0QJK3_9ACTN</name>
<dbReference type="AlphaFoldDB" id="M0QJK3"/>
<dbReference type="PANTHER" id="PTHR48050">
    <property type="entry name" value="STEROL 3-BETA-GLUCOSYLTRANSFERASE"/>
    <property type="match status" value="1"/>
</dbReference>
<dbReference type="EMBL" id="BANX01000017">
    <property type="protein sequence ID" value="GAC68634.1"/>
    <property type="molecule type" value="Genomic_DNA"/>
</dbReference>